<dbReference type="GO" id="GO:0005829">
    <property type="term" value="C:cytosol"/>
    <property type="evidence" value="ECO:0007669"/>
    <property type="project" value="TreeGrafter"/>
</dbReference>
<dbReference type="SUPFAM" id="SSF52317">
    <property type="entry name" value="Class I glutamine amidotransferase-like"/>
    <property type="match status" value="1"/>
</dbReference>
<comment type="caution">
    <text evidence="2">The sequence shown here is derived from an EMBL/GenBank/DDBJ whole genome shotgun (WGS) entry which is preliminary data.</text>
</comment>
<keyword evidence="2" id="KW-0315">Glutamine amidotransferase</keyword>
<dbReference type="PROSITE" id="PS51273">
    <property type="entry name" value="GATASE_TYPE_1"/>
    <property type="match status" value="1"/>
</dbReference>
<dbReference type="PANTHER" id="PTHR42695">
    <property type="entry name" value="GLUTAMINE AMIDOTRANSFERASE YLR126C-RELATED"/>
    <property type="match status" value="1"/>
</dbReference>
<dbReference type="Gene3D" id="3.40.50.880">
    <property type="match status" value="1"/>
</dbReference>
<feature type="domain" description="Glutamine amidotransferase" evidence="1">
    <location>
        <begin position="33"/>
        <end position="179"/>
    </location>
</feature>
<dbReference type="EMBL" id="JAAGLU010000023">
    <property type="protein sequence ID" value="NEC89318.1"/>
    <property type="molecule type" value="Genomic_DNA"/>
</dbReference>
<reference evidence="2" key="1">
    <citation type="submission" date="2020-01" db="EMBL/GenBank/DDBJ databases">
        <title>Insect and environment-associated Actinomycetes.</title>
        <authorList>
            <person name="Currrie C."/>
            <person name="Chevrette M."/>
            <person name="Carlson C."/>
            <person name="Stubbendieck R."/>
            <person name="Wendt-Pienkowski E."/>
        </authorList>
    </citation>
    <scope>NUCLEOTIDE SEQUENCE</scope>
    <source>
        <strain evidence="2">SID12501</strain>
    </source>
</reference>
<dbReference type="GO" id="GO:0016740">
    <property type="term" value="F:transferase activity"/>
    <property type="evidence" value="ECO:0007669"/>
    <property type="project" value="UniProtKB-KW"/>
</dbReference>
<dbReference type="PANTHER" id="PTHR42695:SF5">
    <property type="entry name" value="GLUTAMINE AMIDOTRANSFERASE YLR126C-RELATED"/>
    <property type="match status" value="1"/>
</dbReference>
<dbReference type="RefSeq" id="WP_164318091.1">
    <property type="nucleotide sequence ID" value="NZ_JAAGLU010000023.1"/>
</dbReference>
<dbReference type="Pfam" id="PF00117">
    <property type="entry name" value="GATase"/>
    <property type="match status" value="1"/>
</dbReference>
<organism evidence="2">
    <name type="scientific">Streptomyces sp. SID12501</name>
    <dbReference type="NCBI Taxonomy" id="2706042"/>
    <lineage>
        <taxon>Bacteria</taxon>
        <taxon>Bacillati</taxon>
        <taxon>Actinomycetota</taxon>
        <taxon>Actinomycetes</taxon>
        <taxon>Kitasatosporales</taxon>
        <taxon>Streptomycetaceae</taxon>
        <taxon>Streptomyces</taxon>
    </lineage>
</organism>
<name>A0A6B3BY85_9ACTN</name>
<proteinExistence type="predicted"/>
<dbReference type="InterPro" id="IPR029062">
    <property type="entry name" value="Class_I_gatase-like"/>
</dbReference>
<dbReference type="InterPro" id="IPR044992">
    <property type="entry name" value="ChyE-like"/>
</dbReference>
<evidence type="ECO:0000313" key="2">
    <source>
        <dbReference type="EMBL" id="NEC89318.1"/>
    </source>
</evidence>
<protein>
    <submittedName>
        <fullName evidence="2">Type 1 glutamine amidotransferase</fullName>
    </submittedName>
</protein>
<keyword evidence="2" id="KW-0808">Transferase</keyword>
<accession>A0A6B3BY85</accession>
<dbReference type="InterPro" id="IPR017926">
    <property type="entry name" value="GATASE"/>
</dbReference>
<dbReference type="AlphaFoldDB" id="A0A6B3BY85"/>
<evidence type="ECO:0000259" key="1">
    <source>
        <dbReference type="Pfam" id="PF00117"/>
    </source>
</evidence>
<dbReference type="CDD" id="cd01741">
    <property type="entry name" value="GATase1_1"/>
    <property type="match status" value="1"/>
</dbReference>
<sequence>MRALVIRHDHLSLSGPVGDRIDRLGYEIDELTVVPAERYDSPGVEFDFPDPAGYDLIVLLGAPWSVYDRASVGPWIDGELELLRTAYAAELPVLGICFGAQALATALGGSVEAAPRHEIGWTAVESDVPGLIPAGPWFQWHFDRFTVPPGAVELARSAVGPQAFRAGRALGVQFHPELDEETLLQWLDAGGRREARAHGEDPDRLLAETRARHEESRQRAYDLVDAFLAQIAGVATGPAADGRERAA</sequence>
<gene>
    <name evidence="2" type="ORF">G3I71_26690</name>
</gene>